<dbReference type="Proteomes" id="UP001152795">
    <property type="component" value="Unassembled WGS sequence"/>
</dbReference>
<dbReference type="AlphaFoldDB" id="A0A6S7K1H7"/>
<protein>
    <submittedName>
        <fullName evidence="3">Uncharacterized protein</fullName>
    </submittedName>
</protein>
<dbReference type="Pfam" id="PF00566">
    <property type="entry name" value="RabGAP-TBC"/>
    <property type="match status" value="1"/>
</dbReference>
<dbReference type="PANTHER" id="PTHR22957">
    <property type="entry name" value="TBC1 DOMAIN FAMILY MEMBER GTPASE-ACTIVATING PROTEIN"/>
    <property type="match status" value="1"/>
</dbReference>
<feature type="compositionally biased region" description="Low complexity" evidence="2">
    <location>
        <begin position="314"/>
        <end position="358"/>
    </location>
</feature>
<keyword evidence="4" id="KW-1185">Reference proteome</keyword>
<feature type="region of interest" description="Disordered" evidence="2">
    <location>
        <begin position="314"/>
        <end position="370"/>
    </location>
</feature>
<comment type="caution">
    <text evidence="3">The sequence shown here is derived from an EMBL/GenBank/DDBJ whole genome shotgun (WGS) entry which is preliminary data.</text>
</comment>
<sequence length="532" mass="60048">FDSDLNLWATSKLKLPRKKKLRKLADRPKSRPAPQRLVKKQGAAITRACLETVCQTMKSQIMYRALKGWLSHVRHLSTVREHLSSLVQSTVAGDDDITRQGLTREKWSELYQDGKLCSDEEEISKLVYHGGVDQEIRHLVWPYLLGFHKYGSTHEEREHEDNVRAHEYKKLLAEWTNVEILLRQRTRVSETDRDSTADSVGSKEDEFNETPENDPNDTKNDIGSPDSGNVSNGKLTNGYGHNDPGESDHPHNGTPGENHSRHNDTPGENSPKSELDNESGCYDCETGKLCSPADENSPTCEKCHLCNGGSSGDHVGSSGDHVGSSGDHVGSSGDHVGSSGDHVGSSGDHVGSSGDHVGMTNGYHSNGVDNNVGETKQCTCQKDDRRSRRLSSYSDDLLDNFGLNIHRIDKDVLRCDRNYPYFNHENLEKLRRIMCTYVWTTLDVGYVQGMCDLLAPLLVIFDDEAKSYDCFVLLMKRMDHNFPHGENMDKHFVNMRSLIQILDPELFEVMQQNGDLTHCYFCYRWFLLDFKR</sequence>
<dbReference type="GO" id="GO:0005096">
    <property type="term" value="F:GTPase activator activity"/>
    <property type="evidence" value="ECO:0007669"/>
    <property type="project" value="UniProtKB-KW"/>
</dbReference>
<feature type="non-terminal residue" evidence="3">
    <location>
        <position position="532"/>
    </location>
</feature>
<feature type="compositionally biased region" description="Basic and acidic residues" evidence="2">
    <location>
        <begin position="258"/>
        <end position="275"/>
    </location>
</feature>
<feature type="compositionally biased region" description="Polar residues" evidence="2">
    <location>
        <begin position="226"/>
        <end position="235"/>
    </location>
</feature>
<dbReference type="InterPro" id="IPR035969">
    <property type="entry name" value="Rab-GAP_TBC_sf"/>
</dbReference>
<evidence type="ECO:0000313" key="4">
    <source>
        <dbReference type="Proteomes" id="UP001152795"/>
    </source>
</evidence>
<dbReference type="FunFam" id="1.10.8.270:FF:000064">
    <property type="entry name" value="Small G protein-signaling modulator 1b"/>
    <property type="match status" value="1"/>
</dbReference>
<organism evidence="3 4">
    <name type="scientific">Paramuricea clavata</name>
    <name type="common">Red gorgonian</name>
    <name type="synonym">Violescent sea-whip</name>
    <dbReference type="NCBI Taxonomy" id="317549"/>
    <lineage>
        <taxon>Eukaryota</taxon>
        <taxon>Metazoa</taxon>
        <taxon>Cnidaria</taxon>
        <taxon>Anthozoa</taxon>
        <taxon>Octocorallia</taxon>
        <taxon>Malacalcyonacea</taxon>
        <taxon>Plexauridae</taxon>
        <taxon>Paramuricea</taxon>
    </lineage>
</organism>
<dbReference type="Gene3D" id="1.10.472.80">
    <property type="entry name" value="Ypt/Rab-GAP domain of gyp1p, domain 3"/>
    <property type="match status" value="1"/>
</dbReference>
<accession>A0A6S7K1H7</accession>
<evidence type="ECO:0000256" key="1">
    <source>
        <dbReference type="ARBA" id="ARBA00022468"/>
    </source>
</evidence>
<evidence type="ECO:0000256" key="2">
    <source>
        <dbReference type="SAM" id="MobiDB-lite"/>
    </source>
</evidence>
<dbReference type="PROSITE" id="PS50086">
    <property type="entry name" value="TBC_RABGAP"/>
    <property type="match status" value="1"/>
</dbReference>
<dbReference type="OrthoDB" id="10264062at2759"/>
<dbReference type="EMBL" id="CACRXK020025070">
    <property type="protein sequence ID" value="CAB4039206.1"/>
    <property type="molecule type" value="Genomic_DNA"/>
</dbReference>
<gene>
    <name evidence="3" type="ORF">PACLA_8A057500</name>
</gene>
<dbReference type="SUPFAM" id="SSF47923">
    <property type="entry name" value="Ypt/Rab-GAP domain of gyp1p"/>
    <property type="match status" value="1"/>
</dbReference>
<feature type="compositionally biased region" description="Basic and acidic residues" evidence="2">
    <location>
        <begin position="187"/>
        <end position="205"/>
    </location>
</feature>
<feature type="region of interest" description="Disordered" evidence="2">
    <location>
        <begin position="187"/>
        <end position="278"/>
    </location>
</feature>
<feature type="compositionally biased region" description="Acidic residues" evidence="2">
    <location>
        <begin position="206"/>
        <end position="215"/>
    </location>
</feature>
<proteinExistence type="predicted"/>
<feature type="non-terminal residue" evidence="3">
    <location>
        <position position="1"/>
    </location>
</feature>
<name>A0A6S7K1H7_PARCT</name>
<keyword evidence="1" id="KW-0343">GTPase activation</keyword>
<dbReference type="PANTHER" id="PTHR22957:SF502">
    <property type="entry name" value="SMALL G PROTEIN SIGNALING MODULATOR 2-RELATED"/>
    <property type="match status" value="1"/>
</dbReference>
<dbReference type="Gene3D" id="1.10.8.270">
    <property type="entry name" value="putative rabgap domain of human tbc1 domain family member 14 like domains"/>
    <property type="match status" value="1"/>
</dbReference>
<dbReference type="SMART" id="SM00164">
    <property type="entry name" value="TBC"/>
    <property type="match status" value="1"/>
</dbReference>
<evidence type="ECO:0000313" key="3">
    <source>
        <dbReference type="EMBL" id="CAB4039206.1"/>
    </source>
</evidence>
<reference evidence="3" key="1">
    <citation type="submission" date="2020-04" db="EMBL/GenBank/DDBJ databases">
        <authorList>
            <person name="Alioto T."/>
            <person name="Alioto T."/>
            <person name="Gomez Garrido J."/>
        </authorList>
    </citation>
    <scope>NUCLEOTIDE SEQUENCE</scope>
    <source>
        <strain evidence="3">A484AB</strain>
    </source>
</reference>
<dbReference type="InterPro" id="IPR000195">
    <property type="entry name" value="Rab-GAP-TBC_dom"/>
</dbReference>